<evidence type="ECO:0000313" key="3">
    <source>
        <dbReference type="EMBL" id="PLW42960.1"/>
    </source>
</evidence>
<feature type="compositionally biased region" description="Polar residues" evidence="1">
    <location>
        <begin position="48"/>
        <end position="63"/>
    </location>
</feature>
<feature type="region of interest" description="Disordered" evidence="1">
    <location>
        <begin position="37"/>
        <end position="235"/>
    </location>
</feature>
<protein>
    <submittedName>
        <fullName evidence="3">Uncharacterized protein</fullName>
    </submittedName>
</protein>
<reference evidence="3 4" key="1">
    <citation type="submission" date="2017-11" db="EMBL/GenBank/DDBJ databases">
        <title>De novo assembly and phasing of dikaryotic genomes from two isolates of Puccinia coronata f. sp. avenae, the causal agent of oat crown rust.</title>
        <authorList>
            <person name="Miller M.E."/>
            <person name="Zhang Y."/>
            <person name="Omidvar V."/>
            <person name="Sperschneider J."/>
            <person name="Schwessinger B."/>
            <person name="Raley C."/>
            <person name="Palmer J.M."/>
            <person name="Garnica D."/>
            <person name="Upadhyaya N."/>
            <person name="Rathjen J."/>
            <person name="Taylor J.M."/>
            <person name="Park R.F."/>
            <person name="Dodds P.N."/>
            <person name="Hirsch C.D."/>
            <person name="Kianian S.F."/>
            <person name="Figueroa M."/>
        </authorList>
    </citation>
    <scope>NUCLEOTIDE SEQUENCE [LARGE SCALE GENOMIC DNA]</scope>
    <source>
        <strain evidence="3">12SD80</strain>
    </source>
</reference>
<keyword evidence="2" id="KW-0732">Signal</keyword>
<feature type="chain" id="PRO_5014904945" evidence="2">
    <location>
        <begin position="20"/>
        <end position="235"/>
    </location>
</feature>
<sequence length="235" mass="25306">MRFLLLVTMLLCAVSGTIGEEKWSNGKRLVFRRDDGMPLSGLQRRSSRSTSGTLAKGLSSASRLSPKKMAFKGPSKDIDSGFPSPTKNAARKLPAANDSKADHAPQTDKVPPSNSSTETSSTGEPTVKKHESLKTTPARSSDETTTKKSKDKERKSEEEEPSQPSSSTVSNLFNGAKKAVQTLNKLESSKETDYPGETSPETSTLSNLKHEDPAGLVGEIESQEDEEVSTPSTYV</sequence>
<dbReference type="EMBL" id="PGCI01000073">
    <property type="protein sequence ID" value="PLW42960.1"/>
    <property type="molecule type" value="Genomic_DNA"/>
</dbReference>
<evidence type="ECO:0000256" key="1">
    <source>
        <dbReference type="SAM" id="MobiDB-lite"/>
    </source>
</evidence>
<organism evidence="3 4">
    <name type="scientific">Puccinia coronata f. sp. avenae</name>
    <dbReference type="NCBI Taxonomy" id="200324"/>
    <lineage>
        <taxon>Eukaryota</taxon>
        <taxon>Fungi</taxon>
        <taxon>Dikarya</taxon>
        <taxon>Basidiomycota</taxon>
        <taxon>Pucciniomycotina</taxon>
        <taxon>Pucciniomycetes</taxon>
        <taxon>Pucciniales</taxon>
        <taxon>Pucciniaceae</taxon>
        <taxon>Puccinia</taxon>
    </lineage>
</organism>
<accession>A0A2N5UYY5</accession>
<gene>
    <name evidence="3" type="ORF">PCASD_04697</name>
</gene>
<dbReference type="Proteomes" id="UP000235392">
    <property type="component" value="Unassembled WGS sequence"/>
</dbReference>
<feature type="signal peptide" evidence="2">
    <location>
        <begin position="1"/>
        <end position="19"/>
    </location>
</feature>
<proteinExistence type="predicted"/>
<evidence type="ECO:0000313" key="4">
    <source>
        <dbReference type="Proteomes" id="UP000235392"/>
    </source>
</evidence>
<name>A0A2N5UYY5_9BASI</name>
<feature type="compositionally biased region" description="Basic and acidic residues" evidence="1">
    <location>
        <begin position="140"/>
        <end position="157"/>
    </location>
</feature>
<feature type="compositionally biased region" description="Low complexity" evidence="1">
    <location>
        <begin position="111"/>
        <end position="125"/>
    </location>
</feature>
<evidence type="ECO:0000256" key="2">
    <source>
        <dbReference type="SAM" id="SignalP"/>
    </source>
</evidence>
<comment type="caution">
    <text evidence="3">The sequence shown here is derived from an EMBL/GenBank/DDBJ whole genome shotgun (WGS) entry which is preliminary data.</text>
</comment>
<dbReference type="AlphaFoldDB" id="A0A2N5UYY5"/>